<feature type="transmembrane region" description="Helical" evidence="1">
    <location>
        <begin position="122"/>
        <end position="139"/>
    </location>
</feature>
<evidence type="ECO:0000256" key="1">
    <source>
        <dbReference type="SAM" id="Phobius"/>
    </source>
</evidence>
<proteinExistence type="predicted"/>
<name>A0ABT6NHK3_9FIRM</name>
<dbReference type="EMBL" id="JARYZI010000019">
    <property type="protein sequence ID" value="MDH8679857.1"/>
    <property type="molecule type" value="Genomic_DNA"/>
</dbReference>
<feature type="transmembrane region" description="Helical" evidence="1">
    <location>
        <begin position="97"/>
        <end position="116"/>
    </location>
</feature>
<dbReference type="Proteomes" id="UP001158045">
    <property type="component" value="Unassembled WGS sequence"/>
</dbReference>
<accession>A0ABT6NHK3</accession>
<keyword evidence="1" id="KW-1133">Transmembrane helix</keyword>
<feature type="transmembrane region" description="Helical" evidence="1">
    <location>
        <begin position="16"/>
        <end position="34"/>
    </location>
</feature>
<protein>
    <submittedName>
        <fullName evidence="2">Uncharacterized protein</fullName>
    </submittedName>
</protein>
<dbReference type="RefSeq" id="WP_281095752.1">
    <property type="nucleotide sequence ID" value="NZ_JARYZI010000019.1"/>
</dbReference>
<evidence type="ECO:0000313" key="3">
    <source>
        <dbReference type="Proteomes" id="UP001158045"/>
    </source>
</evidence>
<sequence>MTHIKDIHERFIKMDLRVYMVMSVMVLFLMQLPFNSADDSLLTVSSGIQSISGGVFLLPLSIWLFTFEFFFTIWIYIGLPIVIFSKLFNRVAEPLKVILVVGFSLLLVTLGLNLLIGNPMLPYDFFLSALFSVVSYYTYYLFRMRGDLSPALAVFSQVSIILLLQGAMLIM</sequence>
<reference evidence="2 3" key="1">
    <citation type="submission" date="2023-04" db="EMBL/GenBank/DDBJ databases">
        <title>Fusibacter bizertensis strain WBS, isolated from littoral bottom sediments of the Arctic seas - biochemical and genomic analysis.</title>
        <authorList>
            <person name="Brioukhanov A.L."/>
        </authorList>
    </citation>
    <scope>NUCLEOTIDE SEQUENCE [LARGE SCALE GENOMIC DNA]</scope>
    <source>
        <strain evidence="2 3">WBS</strain>
    </source>
</reference>
<gene>
    <name evidence="2" type="ORF">QE109_17050</name>
</gene>
<keyword evidence="1" id="KW-0472">Membrane</keyword>
<evidence type="ECO:0000313" key="2">
    <source>
        <dbReference type="EMBL" id="MDH8679857.1"/>
    </source>
</evidence>
<organism evidence="2 3">
    <name type="scientific">Fusibacter bizertensis</name>
    <dbReference type="NCBI Taxonomy" id="1488331"/>
    <lineage>
        <taxon>Bacteria</taxon>
        <taxon>Bacillati</taxon>
        <taxon>Bacillota</taxon>
        <taxon>Clostridia</taxon>
        <taxon>Eubacteriales</taxon>
        <taxon>Eubacteriales Family XII. Incertae Sedis</taxon>
        <taxon>Fusibacter</taxon>
    </lineage>
</organism>
<comment type="caution">
    <text evidence="2">The sequence shown here is derived from an EMBL/GenBank/DDBJ whole genome shotgun (WGS) entry which is preliminary data.</text>
</comment>
<feature type="transmembrane region" description="Helical" evidence="1">
    <location>
        <begin position="62"/>
        <end position="85"/>
    </location>
</feature>
<keyword evidence="3" id="KW-1185">Reference proteome</keyword>
<keyword evidence="1" id="KW-0812">Transmembrane</keyword>
<feature type="transmembrane region" description="Helical" evidence="1">
    <location>
        <begin position="151"/>
        <end position="170"/>
    </location>
</feature>